<dbReference type="OrthoDB" id="2803783at2759"/>
<evidence type="ECO:0000313" key="3">
    <source>
        <dbReference type="Proteomes" id="UP000298061"/>
    </source>
</evidence>
<proteinExistence type="predicted"/>
<organism evidence="2 3">
    <name type="scientific">Hericium alpestre</name>
    <dbReference type="NCBI Taxonomy" id="135208"/>
    <lineage>
        <taxon>Eukaryota</taxon>
        <taxon>Fungi</taxon>
        <taxon>Dikarya</taxon>
        <taxon>Basidiomycota</taxon>
        <taxon>Agaricomycotina</taxon>
        <taxon>Agaricomycetes</taxon>
        <taxon>Russulales</taxon>
        <taxon>Hericiaceae</taxon>
        <taxon>Hericium</taxon>
    </lineage>
</organism>
<comment type="caution">
    <text evidence="2">The sequence shown here is derived from an EMBL/GenBank/DDBJ whole genome shotgun (WGS) entry which is preliminary data.</text>
</comment>
<dbReference type="Proteomes" id="UP000298061">
    <property type="component" value="Unassembled WGS sequence"/>
</dbReference>
<dbReference type="AlphaFoldDB" id="A0A4Y9ZSS4"/>
<dbReference type="EMBL" id="SFCI01000808">
    <property type="protein sequence ID" value="TFY77852.1"/>
    <property type="molecule type" value="Genomic_DNA"/>
</dbReference>
<name>A0A4Y9ZSS4_9AGAM</name>
<accession>A0A4Y9ZSS4</accession>
<reference evidence="2 3" key="1">
    <citation type="submission" date="2019-02" db="EMBL/GenBank/DDBJ databases">
        <title>Genome sequencing of the rare red list fungi Hericium alpestre (H. flagellum).</title>
        <authorList>
            <person name="Buettner E."/>
            <person name="Kellner H."/>
        </authorList>
    </citation>
    <scope>NUCLEOTIDE SEQUENCE [LARGE SCALE GENOMIC DNA]</scope>
    <source>
        <strain evidence="2 3">DSM 108284</strain>
    </source>
</reference>
<sequence>MIPPANGIAMEMPATDAATARSRQAHSTLPRFTPPLPSPTLSLPPGHPPMPASETRGLNALKASPMPSPALQALRDDISRVDLRDLDASSWPVLFSKALKFLLGLDFSDGWRLMLAAFFKHEEKHGFSPGGGRPWLNAKGRPAVIAEWIQWARAWCTYDIGDTDAMAQAFWTWWRALQPPAHLEKDSMALKPATSDLSWEKVDVAGQNGLLSVVAALAFWGMAIRGSEEVEDEKSWEDAVADVTSVLKVILLGPIASGCHRSGSASQLEAAGRPAKRQRCISERRCPETSARPSQFTGCLLLPALTTPVVNAPKAGDKFINTRGNLTRPLAVLSLTSTCVAAVPAVLRRVLNPARATRVLDCLRKHATPRACPQPPRARLRRPPTVHAQLPA</sequence>
<protein>
    <submittedName>
        <fullName evidence="2">Uncharacterized protein</fullName>
    </submittedName>
</protein>
<feature type="region of interest" description="Disordered" evidence="1">
    <location>
        <begin position="371"/>
        <end position="392"/>
    </location>
</feature>
<gene>
    <name evidence="2" type="ORF">EWM64_g6164</name>
</gene>
<evidence type="ECO:0000313" key="2">
    <source>
        <dbReference type="EMBL" id="TFY77852.1"/>
    </source>
</evidence>
<feature type="region of interest" description="Disordered" evidence="1">
    <location>
        <begin position="16"/>
        <end position="62"/>
    </location>
</feature>
<keyword evidence="3" id="KW-1185">Reference proteome</keyword>
<evidence type="ECO:0000256" key="1">
    <source>
        <dbReference type="SAM" id="MobiDB-lite"/>
    </source>
</evidence>